<keyword evidence="5" id="KW-0732">Signal</keyword>
<dbReference type="PANTHER" id="PTHR21066">
    <property type="entry name" value="ODORANT-BINDING PROTEIN 59A-RELATED"/>
    <property type="match status" value="1"/>
</dbReference>
<dbReference type="InterPro" id="IPR052295">
    <property type="entry name" value="Odorant-binding_protein"/>
</dbReference>
<comment type="subcellular location">
    <subcellularLocation>
        <location evidence="1">Secreted</location>
    </subcellularLocation>
</comment>
<comment type="caution">
    <text evidence="6">The sequence shown here is derived from an EMBL/GenBank/DDBJ whole genome shotgun (WGS) entry which is preliminary data.</text>
</comment>
<feature type="signal peptide" evidence="5">
    <location>
        <begin position="1"/>
        <end position="15"/>
    </location>
</feature>
<evidence type="ECO:0000256" key="3">
    <source>
        <dbReference type="ARBA" id="ARBA00022525"/>
    </source>
</evidence>
<gene>
    <name evidence="6" type="ORF">APLA_LOCUS14750</name>
</gene>
<dbReference type="AlphaFoldDB" id="A0A8S1B7C4"/>
<protein>
    <submittedName>
        <fullName evidence="6">Uncharacterized protein</fullName>
    </submittedName>
</protein>
<organism evidence="6 7">
    <name type="scientific">Arctia plantaginis</name>
    <name type="common">Wood tiger moth</name>
    <name type="synonym">Phalaena plantaginis</name>
    <dbReference type="NCBI Taxonomy" id="874455"/>
    <lineage>
        <taxon>Eukaryota</taxon>
        <taxon>Metazoa</taxon>
        <taxon>Ecdysozoa</taxon>
        <taxon>Arthropoda</taxon>
        <taxon>Hexapoda</taxon>
        <taxon>Insecta</taxon>
        <taxon>Pterygota</taxon>
        <taxon>Neoptera</taxon>
        <taxon>Endopterygota</taxon>
        <taxon>Lepidoptera</taxon>
        <taxon>Glossata</taxon>
        <taxon>Ditrysia</taxon>
        <taxon>Noctuoidea</taxon>
        <taxon>Erebidae</taxon>
        <taxon>Arctiinae</taxon>
        <taxon>Arctia</taxon>
    </lineage>
</organism>
<accession>A0A8S1B7C4</accession>
<proteinExistence type="inferred from homology"/>
<dbReference type="PANTHER" id="PTHR21066:SF15">
    <property type="entry name" value="GH25962P-RELATED"/>
    <property type="match status" value="1"/>
</dbReference>
<evidence type="ECO:0000256" key="1">
    <source>
        <dbReference type="ARBA" id="ARBA00004613"/>
    </source>
</evidence>
<dbReference type="Gene3D" id="1.10.238.270">
    <property type="match status" value="1"/>
</dbReference>
<dbReference type="GO" id="GO:0005576">
    <property type="term" value="C:extracellular region"/>
    <property type="evidence" value="ECO:0007669"/>
    <property type="project" value="UniProtKB-SubCell"/>
</dbReference>
<comment type="similarity">
    <text evidence="2">Belongs to the PBP/GOBP family.</text>
</comment>
<dbReference type="EMBL" id="CADEBD010000422">
    <property type="protein sequence ID" value="CAB3254474.1"/>
    <property type="molecule type" value="Genomic_DNA"/>
</dbReference>
<evidence type="ECO:0000313" key="6">
    <source>
        <dbReference type="EMBL" id="CAB3254474.1"/>
    </source>
</evidence>
<sequence length="749" mass="85625">MKLLWLFFVLQVVYGKPRFESFYSRSSRLCHSWSCINIKLGLPESLTPQDLAREAFTRVLPQGSWHDVLEKVLDNCYTNSGRRYVSTCSGQALLHCVVDQMINNCPEENWRKDDGCSPVSSLAGFKQMFTVSRYENLQQNLEKEHRPKWFLEHYFDKKCCDLPVMFNSSVLQECGFNSFITYYDHGLRYQDSQSPPAWRSPPPSQPPTARGSGDMVQMVSLNQTITPGLLTQSPPILPSLHQPSTQSSGDRVLMVSLNQTTTSRPLESQSVDPLDCCDMTGFIQPSWRTECGFHLTWKGPERLVITNYTPKPTTEAPVTTTTARTNPPKDLMLLPHSCYQETCVFKKVGVIEESGLIDTTAFRRMLDNFTEAHPSWKNPTARVFSKCLSRGGRDYESSCEINKMLACTLDVLTENCPYKRKSEDPCRHGKRKGGCQISSSKLRPKNRRQICLLPPLVDLNVLSECGLNSLYKTEHVVIPEPKPKKHFWSSSRNLCQDQKPSTTCVMKKMGILNKYRFMDYFRMKDRIRQFTTNEPVWSALLDIYMGAFINIPMYGEHCSSQKKMLNVIDAMLLTCPVSKRKDSSQCKQFFKDMTDTPPSPNQNFTRQKLDEMMKHYHHIFLQNSYSPPNVDPVIRKPKPKTVKKPIYSYGFLDSEKSPKVTVINIKPAVVTELDKPLVLAPVYLRNSKLGVALPIAQDNLYRSNRPFWLHDNRPRAPFTTLVPAISTNTSFSTKLESTTIEQTTNIREA</sequence>
<evidence type="ECO:0000256" key="2">
    <source>
        <dbReference type="ARBA" id="ARBA00008098"/>
    </source>
</evidence>
<feature type="chain" id="PRO_5035834965" evidence="5">
    <location>
        <begin position="16"/>
        <end position="749"/>
    </location>
</feature>
<dbReference type="Proteomes" id="UP000494256">
    <property type="component" value="Unassembled WGS sequence"/>
</dbReference>
<keyword evidence="3" id="KW-0964">Secreted</keyword>
<feature type="region of interest" description="Disordered" evidence="4">
    <location>
        <begin position="192"/>
        <end position="213"/>
    </location>
</feature>
<reference evidence="6 7" key="1">
    <citation type="submission" date="2020-04" db="EMBL/GenBank/DDBJ databases">
        <authorList>
            <person name="Wallbank WR R."/>
            <person name="Pardo Diaz C."/>
            <person name="Kozak K."/>
            <person name="Martin S."/>
            <person name="Jiggins C."/>
            <person name="Moest M."/>
            <person name="Warren A I."/>
            <person name="Byers J.R.P. K."/>
            <person name="Montejo-Kovacevich G."/>
            <person name="Yen C E."/>
        </authorList>
    </citation>
    <scope>NUCLEOTIDE SEQUENCE [LARGE SCALE GENOMIC DNA]</scope>
</reference>
<dbReference type="OrthoDB" id="6133115at2759"/>
<evidence type="ECO:0000313" key="7">
    <source>
        <dbReference type="Proteomes" id="UP000494256"/>
    </source>
</evidence>
<name>A0A8S1B7C4_ARCPL</name>
<evidence type="ECO:0000256" key="4">
    <source>
        <dbReference type="SAM" id="MobiDB-lite"/>
    </source>
</evidence>
<evidence type="ECO:0000256" key="5">
    <source>
        <dbReference type="SAM" id="SignalP"/>
    </source>
</evidence>